<evidence type="ECO:0000256" key="1">
    <source>
        <dbReference type="ARBA" id="ARBA00006053"/>
    </source>
</evidence>
<feature type="binding site" evidence="7">
    <location>
        <position position="179"/>
    </location>
    <ligand>
        <name>Na(+)</name>
        <dbReference type="ChEBI" id="CHEBI:29101"/>
    </ligand>
</feature>
<dbReference type="GO" id="GO:0009376">
    <property type="term" value="C:HslUV protease complex"/>
    <property type="evidence" value="ECO:0007669"/>
    <property type="project" value="UniProtKB-UniRule"/>
</dbReference>
<dbReference type="RefSeq" id="WP_067786273.1">
    <property type="nucleotide sequence ID" value="NZ_CP016545.1"/>
</dbReference>
<dbReference type="GO" id="GO:0004298">
    <property type="term" value="F:threonine-type endopeptidase activity"/>
    <property type="evidence" value="ECO:0007669"/>
    <property type="project" value="UniProtKB-KW"/>
</dbReference>
<keyword evidence="7" id="KW-0963">Cytoplasm</keyword>
<keyword evidence="2 7" id="KW-0021">Allosteric enzyme</keyword>
<dbReference type="Gene3D" id="3.60.20.10">
    <property type="entry name" value="Glutamine Phosphoribosylpyrophosphate, subunit 1, domain 1"/>
    <property type="match status" value="1"/>
</dbReference>
<keyword evidence="7" id="KW-0479">Metal-binding</keyword>
<dbReference type="PATRIC" id="fig|645517.4.peg.870"/>
<dbReference type="AlphaFoldDB" id="A0A1C7D6W0"/>
<evidence type="ECO:0000256" key="3">
    <source>
        <dbReference type="ARBA" id="ARBA00022670"/>
    </source>
</evidence>
<dbReference type="KEGG" id="anh:A6F65_00870"/>
<comment type="activity regulation">
    <text evidence="7">Allosterically activated by HslU binding.</text>
</comment>
<keyword evidence="6 7" id="KW-0915">Sodium</keyword>
<dbReference type="InterPro" id="IPR023333">
    <property type="entry name" value="Proteasome_suB-type"/>
</dbReference>
<dbReference type="CDD" id="cd01913">
    <property type="entry name" value="protease_HslV"/>
    <property type="match status" value="1"/>
</dbReference>
<comment type="function">
    <text evidence="7">Protease subunit of a proteasome-like degradation complex believed to be a general protein degrading machinery.</text>
</comment>
<evidence type="ECO:0000256" key="7">
    <source>
        <dbReference type="HAMAP-Rule" id="MF_00248"/>
    </source>
</evidence>
<name>A0A1C7D6W0_9SPHN</name>
<protein>
    <recommendedName>
        <fullName evidence="7">ATP-dependent protease subunit HslV</fullName>
        <ecNumber evidence="7">3.4.25.2</ecNumber>
    </recommendedName>
</protein>
<keyword evidence="4 7" id="KW-0888">Threonine protease</keyword>
<comment type="subcellular location">
    <subcellularLocation>
        <location evidence="7">Cytoplasm</location>
    </subcellularLocation>
</comment>
<dbReference type="NCBIfam" id="NF003964">
    <property type="entry name" value="PRK05456.1"/>
    <property type="match status" value="1"/>
</dbReference>
<comment type="similarity">
    <text evidence="1 7">Belongs to the peptidase T1B family. HslV subfamily.</text>
</comment>
<dbReference type="PIRSF" id="PIRSF039093">
    <property type="entry name" value="HslV"/>
    <property type="match status" value="1"/>
</dbReference>
<gene>
    <name evidence="7 8" type="primary">hslV</name>
    <name evidence="8" type="ORF">A6F65_00870</name>
</gene>
<keyword evidence="5 7" id="KW-0378">Hydrolase</keyword>
<evidence type="ECO:0000256" key="2">
    <source>
        <dbReference type="ARBA" id="ARBA00022533"/>
    </source>
</evidence>
<dbReference type="GO" id="GO:0005839">
    <property type="term" value="C:proteasome core complex"/>
    <property type="evidence" value="ECO:0007669"/>
    <property type="project" value="InterPro"/>
</dbReference>
<comment type="catalytic activity">
    <reaction evidence="7">
        <text>ATP-dependent cleavage of peptide bonds with broad specificity.</text>
        <dbReference type="EC" id="3.4.25.2"/>
    </reaction>
</comment>
<evidence type="ECO:0000256" key="5">
    <source>
        <dbReference type="ARBA" id="ARBA00022801"/>
    </source>
</evidence>
<proteinExistence type="inferred from homology"/>
<dbReference type="GO" id="GO:0051603">
    <property type="term" value="P:proteolysis involved in protein catabolic process"/>
    <property type="evidence" value="ECO:0007669"/>
    <property type="project" value="InterPro"/>
</dbReference>
<organism evidence="8 9">
    <name type="scientific">Paraurantiacibacter namhicola</name>
    <dbReference type="NCBI Taxonomy" id="645517"/>
    <lineage>
        <taxon>Bacteria</taxon>
        <taxon>Pseudomonadati</taxon>
        <taxon>Pseudomonadota</taxon>
        <taxon>Alphaproteobacteria</taxon>
        <taxon>Sphingomonadales</taxon>
        <taxon>Erythrobacteraceae</taxon>
        <taxon>Paraurantiacibacter</taxon>
    </lineage>
</organism>
<dbReference type="NCBIfam" id="TIGR03692">
    <property type="entry name" value="ATP_dep_HslV"/>
    <property type="match status" value="1"/>
</dbReference>
<accession>A0A1C7D6W0</accession>
<dbReference type="PROSITE" id="PS51476">
    <property type="entry name" value="PROTEASOME_BETA_2"/>
    <property type="match status" value="1"/>
</dbReference>
<keyword evidence="9" id="KW-1185">Reference proteome</keyword>
<dbReference type="GO" id="GO:0046872">
    <property type="term" value="F:metal ion binding"/>
    <property type="evidence" value="ECO:0007669"/>
    <property type="project" value="UniProtKB-KW"/>
</dbReference>
<evidence type="ECO:0000313" key="8">
    <source>
        <dbReference type="EMBL" id="ANU07187.1"/>
    </source>
</evidence>
<dbReference type="InterPro" id="IPR022281">
    <property type="entry name" value="ATP-dep_Prtase_HsIV_su"/>
</dbReference>
<dbReference type="SUPFAM" id="SSF56235">
    <property type="entry name" value="N-terminal nucleophile aminohydrolases (Ntn hydrolases)"/>
    <property type="match status" value="1"/>
</dbReference>
<evidence type="ECO:0000256" key="6">
    <source>
        <dbReference type="ARBA" id="ARBA00023053"/>
    </source>
</evidence>
<comment type="subunit">
    <text evidence="7">A double ring-shaped homohexamer of HslV is capped on each side by a ring-shaped HslU homohexamer. The assembly of the HslU/HslV complex is dependent on binding of ATP.</text>
</comment>
<dbReference type="Proteomes" id="UP000092698">
    <property type="component" value="Chromosome"/>
</dbReference>
<dbReference type="HAMAP" id="MF_00248">
    <property type="entry name" value="HslV"/>
    <property type="match status" value="1"/>
</dbReference>
<sequence>MDGHSDQSSRHWHGLTTWHGTTIIGVKRGGKTVVAGDGQVSMGNTVMKPNARKVRRIGEGGKVVAGFAGATADAFTLFERLEKKLEQYRGQLLRAAVELAKDWRTDKYLRNLEALMIVADDESLLVLTGNGDVLEPEGGIAAIGSGGNYALSAARALSDYEEDAEVIARKAMAVAAEVCVFTNDNVTLEEV</sequence>
<dbReference type="EC" id="3.4.25.2" evidence="7"/>
<dbReference type="PANTHER" id="PTHR32194:SF7">
    <property type="entry name" value="ATP-DEPENDENT PROTEASE SUBUNIT HSLV"/>
    <property type="match status" value="1"/>
</dbReference>
<feature type="active site" evidence="7">
    <location>
        <position position="21"/>
    </location>
</feature>
<feature type="binding site" evidence="7">
    <location>
        <position position="176"/>
    </location>
    <ligand>
        <name>Na(+)</name>
        <dbReference type="ChEBI" id="CHEBI:29101"/>
    </ligand>
</feature>
<reference evidence="8 9" key="1">
    <citation type="submission" date="2016-07" db="EMBL/GenBank/DDBJ databases">
        <title>Complete genome sequence of Altererythrobacter namhicola JCM 16345T, containing esterase-encoding genes.</title>
        <authorList>
            <person name="Cheng H."/>
            <person name="Wu Y.-H."/>
            <person name="Jian S.-L."/>
            <person name="Huo Y.-Y."/>
            <person name="Wang C.-S."/>
            <person name="Xu X.-W."/>
        </authorList>
    </citation>
    <scope>NUCLEOTIDE SEQUENCE [LARGE SCALE GENOMIC DNA]</scope>
    <source>
        <strain evidence="8 9">JCM 16345</strain>
    </source>
</reference>
<dbReference type="PANTHER" id="PTHR32194">
    <property type="entry name" value="METALLOPROTEASE TLDD"/>
    <property type="match status" value="1"/>
</dbReference>
<dbReference type="STRING" id="645517.A6F65_00870"/>
<dbReference type="OrthoDB" id="9804884at2"/>
<dbReference type="Pfam" id="PF00227">
    <property type="entry name" value="Proteasome"/>
    <property type="match status" value="1"/>
</dbReference>
<feature type="binding site" evidence="7">
    <location>
        <position position="182"/>
    </location>
    <ligand>
        <name>Na(+)</name>
        <dbReference type="ChEBI" id="CHEBI:29101"/>
    </ligand>
</feature>
<dbReference type="InterPro" id="IPR001353">
    <property type="entry name" value="Proteasome_sua/b"/>
</dbReference>
<dbReference type="EMBL" id="CP016545">
    <property type="protein sequence ID" value="ANU07187.1"/>
    <property type="molecule type" value="Genomic_DNA"/>
</dbReference>
<evidence type="ECO:0000313" key="9">
    <source>
        <dbReference type="Proteomes" id="UP000092698"/>
    </source>
</evidence>
<evidence type="ECO:0000256" key="4">
    <source>
        <dbReference type="ARBA" id="ARBA00022698"/>
    </source>
</evidence>
<dbReference type="InterPro" id="IPR029055">
    <property type="entry name" value="Ntn_hydrolases_N"/>
</dbReference>
<keyword evidence="3 7" id="KW-0645">Protease</keyword>